<comment type="similarity">
    <text evidence="2">Belongs to the DNA polymerase alpha subunit B family.</text>
</comment>
<name>A0AAD8YPF3_9STRA</name>
<dbReference type="GO" id="GO:0003677">
    <property type="term" value="F:DNA binding"/>
    <property type="evidence" value="ECO:0007669"/>
    <property type="project" value="InterPro"/>
</dbReference>
<evidence type="ECO:0000256" key="4">
    <source>
        <dbReference type="ARBA" id="ARBA00022705"/>
    </source>
</evidence>
<dbReference type="InterPro" id="IPR016722">
    <property type="entry name" value="DNA_pol_alpha_bsu"/>
</dbReference>
<dbReference type="Proteomes" id="UP001224775">
    <property type="component" value="Unassembled WGS sequence"/>
</dbReference>
<gene>
    <name evidence="9" type="ORF">QTG54_000695</name>
</gene>
<evidence type="ECO:0000256" key="6">
    <source>
        <dbReference type="SAM" id="MobiDB-lite"/>
    </source>
</evidence>
<dbReference type="AlphaFoldDB" id="A0AAD8YPF3"/>
<dbReference type="Pfam" id="PF22062">
    <property type="entry name" value="OB_DPOA2"/>
    <property type="match status" value="1"/>
</dbReference>
<feature type="region of interest" description="Disordered" evidence="6">
    <location>
        <begin position="60"/>
        <end position="97"/>
    </location>
</feature>
<evidence type="ECO:0000256" key="5">
    <source>
        <dbReference type="ARBA" id="ARBA00023242"/>
    </source>
</evidence>
<accession>A0AAD8YPF3</accession>
<comment type="caution">
    <text evidence="9">The sequence shown here is derived from an EMBL/GenBank/DDBJ whole genome shotgun (WGS) entry which is preliminary data.</text>
</comment>
<dbReference type="PANTHER" id="PTHR23061:SF12">
    <property type="entry name" value="DNA POLYMERASE ALPHA SUBUNIT B"/>
    <property type="match status" value="1"/>
</dbReference>
<dbReference type="GO" id="GO:0006270">
    <property type="term" value="P:DNA replication initiation"/>
    <property type="evidence" value="ECO:0007669"/>
    <property type="project" value="TreeGrafter"/>
</dbReference>
<organism evidence="9 10">
    <name type="scientific">Skeletonema marinoi</name>
    <dbReference type="NCBI Taxonomy" id="267567"/>
    <lineage>
        <taxon>Eukaryota</taxon>
        <taxon>Sar</taxon>
        <taxon>Stramenopiles</taxon>
        <taxon>Ochrophyta</taxon>
        <taxon>Bacillariophyta</taxon>
        <taxon>Coscinodiscophyceae</taxon>
        <taxon>Thalassiosirophycidae</taxon>
        <taxon>Thalassiosirales</taxon>
        <taxon>Skeletonemataceae</taxon>
        <taxon>Skeletonema</taxon>
        <taxon>Skeletonema marinoi-dohrnii complex</taxon>
    </lineage>
</organism>
<evidence type="ECO:0000313" key="9">
    <source>
        <dbReference type="EMBL" id="KAK1748756.1"/>
    </source>
</evidence>
<feature type="domain" description="DNA polymerase alpha subunit B OB" evidence="8">
    <location>
        <begin position="182"/>
        <end position="284"/>
    </location>
</feature>
<comment type="subcellular location">
    <subcellularLocation>
        <location evidence="1">Nucleus</location>
    </subcellularLocation>
</comment>
<evidence type="ECO:0000256" key="2">
    <source>
        <dbReference type="ARBA" id="ARBA00007299"/>
    </source>
</evidence>
<evidence type="ECO:0000259" key="8">
    <source>
        <dbReference type="Pfam" id="PF22062"/>
    </source>
</evidence>
<dbReference type="InterPro" id="IPR007185">
    <property type="entry name" value="DNA_pol_a/d/e_bsu"/>
</dbReference>
<reference evidence="9" key="1">
    <citation type="submission" date="2023-06" db="EMBL/GenBank/DDBJ databases">
        <title>Survivors Of The Sea: Transcriptome response of Skeletonema marinoi to long-term dormancy.</title>
        <authorList>
            <person name="Pinder M.I.M."/>
            <person name="Kourtchenko O."/>
            <person name="Robertson E.K."/>
            <person name="Larsson T."/>
            <person name="Maumus F."/>
            <person name="Osuna-Cruz C.M."/>
            <person name="Vancaester E."/>
            <person name="Stenow R."/>
            <person name="Vandepoele K."/>
            <person name="Ploug H."/>
            <person name="Bruchert V."/>
            <person name="Godhe A."/>
            <person name="Topel M."/>
        </authorList>
    </citation>
    <scope>NUCLEOTIDE SEQUENCE</scope>
    <source>
        <strain evidence="9">R05AC</strain>
    </source>
</reference>
<evidence type="ECO:0000256" key="3">
    <source>
        <dbReference type="ARBA" id="ARBA00018596"/>
    </source>
</evidence>
<dbReference type="Gene3D" id="3.60.21.60">
    <property type="match status" value="1"/>
</dbReference>
<keyword evidence="10" id="KW-1185">Reference proteome</keyword>
<dbReference type="EMBL" id="JATAAI010000001">
    <property type="protein sequence ID" value="KAK1748756.1"/>
    <property type="molecule type" value="Genomic_DNA"/>
</dbReference>
<proteinExistence type="inferred from homology"/>
<dbReference type="GO" id="GO:0005658">
    <property type="term" value="C:alpha DNA polymerase:primase complex"/>
    <property type="evidence" value="ECO:0007669"/>
    <property type="project" value="TreeGrafter"/>
</dbReference>
<evidence type="ECO:0000313" key="10">
    <source>
        <dbReference type="Proteomes" id="UP001224775"/>
    </source>
</evidence>
<protein>
    <recommendedName>
        <fullName evidence="3">DNA polymerase alpha subunit B</fullName>
    </recommendedName>
</protein>
<keyword evidence="5" id="KW-0539">Nucleus</keyword>
<evidence type="ECO:0000256" key="1">
    <source>
        <dbReference type="ARBA" id="ARBA00004123"/>
    </source>
</evidence>
<dbReference type="PANTHER" id="PTHR23061">
    <property type="entry name" value="DNA POLYMERASE 2 ALPHA 70 KDA SUBUNIT"/>
    <property type="match status" value="1"/>
</dbReference>
<dbReference type="InterPro" id="IPR054300">
    <property type="entry name" value="OB_DPOA2"/>
</dbReference>
<dbReference type="Pfam" id="PF04042">
    <property type="entry name" value="DNA_pol_E_B"/>
    <property type="match status" value="1"/>
</dbReference>
<evidence type="ECO:0000259" key="7">
    <source>
        <dbReference type="Pfam" id="PF04042"/>
    </source>
</evidence>
<keyword evidence="4" id="KW-0235">DNA replication</keyword>
<sequence>MSTTATPKLKSDVHSAFKSVGAEVTDSLTTRIAALSTQLRLSPQKLAEAWEAHRLAGENNNRVVGTSSAKRKAGPSSVTPTPNKTKVKRENEQQQQLATPSSALAGKNILITPTKTPTYKERTNQGAVVSTYNPHGLSTAVSSSNDGDCCVSNTIHPPLIQQKVTVTLKHEADDSATNDTDSSTWAPVGIPRQNTVRCVGRICNEVNISVACTRRKVNKASLRLEGSRQHSAGSRIHLDLQAFNNKDVKSEDKRDYSLFPGQIVAVEGINSSGRTMQATRLIEGVPPPSEKHRACDLLEYQYGAEKQDGKPLSIVTLYNLSYDPLQDIMFKISTDKPDVVIMCGPFVDGRQPLLHDGELTTVDEDGNEKKSTYEEIFFQNVSMLLEEMYFVLVPSVEDAFVDSVYPQPPFVENTMKRNHNHEYGDLGLHSWKVPDVKKRRNAATVCTVFRILARSKLTSSQLASLPVMFYSTFHLMRCIVGSCEGRSVGDAMQPDILIVPSKLASFAKPVLDRTIVVNPGELTKNTTGGTYAIIDVHPMKRETLEDAVEADMEMFSGIQDRVRVDIKRI</sequence>
<feature type="domain" description="DNA polymerase alpha/delta/epsilon subunit B" evidence="7">
    <location>
        <begin position="319"/>
        <end position="417"/>
    </location>
</feature>